<evidence type="ECO:0000256" key="5">
    <source>
        <dbReference type="ARBA" id="ARBA00022741"/>
    </source>
</evidence>
<dbReference type="GO" id="GO:0006071">
    <property type="term" value="P:glycerol metabolic process"/>
    <property type="evidence" value="ECO:0007669"/>
    <property type="project" value="UniProtKB-KW"/>
</dbReference>
<dbReference type="InterPro" id="IPR018483">
    <property type="entry name" value="Carb_kinase_FGGY_CS"/>
</dbReference>
<evidence type="ECO:0000256" key="8">
    <source>
        <dbReference type="ARBA" id="ARBA00022840"/>
    </source>
</evidence>
<reference evidence="15" key="1">
    <citation type="submission" date="2022-01" db="EMBL/GenBank/DDBJ databases">
        <authorList>
            <person name="King R."/>
        </authorList>
    </citation>
    <scope>NUCLEOTIDE SEQUENCE</scope>
</reference>
<dbReference type="GO" id="GO:0004370">
    <property type="term" value="F:glycerol kinase activity"/>
    <property type="evidence" value="ECO:0007669"/>
    <property type="project" value="UniProtKB-EC"/>
</dbReference>
<evidence type="ECO:0000256" key="12">
    <source>
        <dbReference type="RuleBase" id="RU003733"/>
    </source>
</evidence>
<dbReference type="Proteomes" id="UP001153712">
    <property type="component" value="Chromosome 7"/>
</dbReference>
<comment type="pathway">
    <text evidence="1">Polyol metabolism; glycerol degradation via glycerol kinase pathway; sn-glycerol 3-phosphate from glycerol: step 1/1.</text>
</comment>
<comment type="similarity">
    <text evidence="2 12">Belongs to the FGGY kinase family.</text>
</comment>
<evidence type="ECO:0000313" key="15">
    <source>
        <dbReference type="EMBL" id="CAG9863789.1"/>
    </source>
</evidence>
<evidence type="ECO:0000259" key="14">
    <source>
        <dbReference type="Pfam" id="PF02782"/>
    </source>
</evidence>
<sequence length="510" mass="55294">MGPLIGAIDEGTSSARFLLFKAGTTEVVASHQEELSQIYPKQGWVEQDPMEILRIVDTCIEKTIDKLISAGGNVSDIVSVGITNQRESTVLWDRNTGKPLYNSIVWLDVRTSSTVDILLNQVPNKTRNKNYLKPLCGLPLSPYFSAVKIKWLQDNIPEIKKAMSAGTCMFGTIDSWLIWNLTGGINGGVHITDVTNASRTMLMNIDSLKWDPVLINFFDIPTSILPEIRSSCEVYGSVANGSLKGVKLAGCLGDQQSALVGQQCLNRGQAKATYGTGCFLLYNTGHTRVNSSHGLLTTVAYKFGPNAPAVYALEGSVAIAGAAVNWLRDNLAVLPSFGQAQKIAEEAEKVQSGEVYFVPAFSGLYAPYWQQEARGVIVGISEDTESCHLVKATLEAVCYQTRDILEAMNSDYGSTLTCLQVDGGMTANTLLMQMQADLAGVTVLKPTMAESTALGAAMAAGAAVGHWDLEGTIDIPAVKWTPRLSENERDVKYAKWKMAIERAMGWDMTV</sequence>
<dbReference type="CDD" id="cd07792">
    <property type="entry name" value="ASKHA_NBD_FGGY_GK1-3-like"/>
    <property type="match status" value="1"/>
</dbReference>
<keyword evidence="16" id="KW-1185">Reference proteome</keyword>
<dbReference type="InterPro" id="IPR018485">
    <property type="entry name" value="FGGY_C"/>
</dbReference>
<dbReference type="InterPro" id="IPR043129">
    <property type="entry name" value="ATPase_NBD"/>
</dbReference>
<dbReference type="InterPro" id="IPR005999">
    <property type="entry name" value="Glycerol_kin"/>
</dbReference>
<dbReference type="PROSITE" id="PS00445">
    <property type="entry name" value="FGGY_KINASES_2"/>
    <property type="match status" value="1"/>
</dbReference>
<keyword evidence="4 12" id="KW-0808">Transferase</keyword>
<dbReference type="SUPFAM" id="SSF53067">
    <property type="entry name" value="Actin-like ATPase domain"/>
    <property type="match status" value="2"/>
</dbReference>
<dbReference type="GO" id="GO:0046167">
    <property type="term" value="P:glycerol-3-phosphate biosynthetic process"/>
    <property type="evidence" value="ECO:0007669"/>
    <property type="project" value="TreeGrafter"/>
</dbReference>
<dbReference type="FunFam" id="3.30.420.40:FF:000108">
    <property type="entry name" value="Glycerol kinase, glycosomal"/>
    <property type="match status" value="1"/>
</dbReference>
<feature type="domain" description="Carbohydrate kinase FGGY N-terminal" evidence="13">
    <location>
        <begin position="5"/>
        <end position="261"/>
    </location>
</feature>
<organism evidence="15 16">
    <name type="scientific">Phyllotreta striolata</name>
    <name type="common">Striped flea beetle</name>
    <name type="synonym">Crioceris striolata</name>
    <dbReference type="NCBI Taxonomy" id="444603"/>
    <lineage>
        <taxon>Eukaryota</taxon>
        <taxon>Metazoa</taxon>
        <taxon>Ecdysozoa</taxon>
        <taxon>Arthropoda</taxon>
        <taxon>Hexapoda</taxon>
        <taxon>Insecta</taxon>
        <taxon>Pterygota</taxon>
        <taxon>Neoptera</taxon>
        <taxon>Endopterygota</taxon>
        <taxon>Coleoptera</taxon>
        <taxon>Polyphaga</taxon>
        <taxon>Cucujiformia</taxon>
        <taxon>Chrysomeloidea</taxon>
        <taxon>Chrysomelidae</taxon>
        <taxon>Galerucinae</taxon>
        <taxon>Alticini</taxon>
        <taxon>Phyllotreta</taxon>
    </lineage>
</organism>
<dbReference type="InterPro" id="IPR042018">
    <property type="entry name" value="GK1-3_metazoan-type"/>
</dbReference>
<dbReference type="GO" id="GO:0006641">
    <property type="term" value="P:triglyceride metabolic process"/>
    <property type="evidence" value="ECO:0007669"/>
    <property type="project" value="TreeGrafter"/>
</dbReference>
<evidence type="ECO:0000256" key="1">
    <source>
        <dbReference type="ARBA" id="ARBA00005190"/>
    </source>
</evidence>
<evidence type="ECO:0000256" key="7">
    <source>
        <dbReference type="ARBA" id="ARBA00022798"/>
    </source>
</evidence>
<dbReference type="EMBL" id="OU900100">
    <property type="protein sequence ID" value="CAG9863789.1"/>
    <property type="molecule type" value="Genomic_DNA"/>
</dbReference>
<dbReference type="PANTHER" id="PTHR10196">
    <property type="entry name" value="SUGAR KINASE"/>
    <property type="match status" value="1"/>
</dbReference>
<gene>
    <name evidence="15" type="ORF">PHYEVI_LOCUS10072</name>
</gene>
<dbReference type="Pfam" id="PF00370">
    <property type="entry name" value="FGGY_N"/>
    <property type="match status" value="1"/>
</dbReference>
<evidence type="ECO:0000256" key="11">
    <source>
        <dbReference type="ARBA" id="ARBA00071571"/>
    </source>
</evidence>
<evidence type="ECO:0000259" key="13">
    <source>
        <dbReference type="Pfam" id="PF00370"/>
    </source>
</evidence>
<evidence type="ECO:0000313" key="16">
    <source>
        <dbReference type="Proteomes" id="UP001153712"/>
    </source>
</evidence>
<evidence type="ECO:0000256" key="4">
    <source>
        <dbReference type="ARBA" id="ARBA00022679"/>
    </source>
</evidence>
<dbReference type="GO" id="GO:0005524">
    <property type="term" value="F:ATP binding"/>
    <property type="evidence" value="ECO:0007669"/>
    <property type="project" value="UniProtKB-KW"/>
</dbReference>
<evidence type="ECO:0000256" key="2">
    <source>
        <dbReference type="ARBA" id="ARBA00009156"/>
    </source>
</evidence>
<evidence type="ECO:0000256" key="6">
    <source>
        <dbReference type="ARBA" id="ARBA00022777"/>
    </source>
</evidence>
<evidence type="ECO:0000256" key="10">
    <source>
        <dbReference type="ARBA" id="ARBA00052101"/>
    </source>
</evidence>
<keyword evidence="8" id="KW-0067">ATP-binding</keyword>
<dbReference type="OrthoDB" id="5422795at2759"/>
<dbReference type="PANTHER" id="PTHR10196:SF82">
    <property type="entry name" value="GLYCEROL KINASE"/>
    <property type="match status" value="1"/>
</dbReference>
<accession>A0A9N9XQR9</accession>
<dbReference type="FunFam" id="3.30.420.40:FF:000177">
    <property type="entry name" value="Glycerol kinase"/>
    <property type="match status" value="1"/>
</dbReference>
<keyword evidence="6 12" id="KW-0418">Kinase</keyword>
<evidence type="ECO:0000256" key="9">
    <source>
        <dbReference type="ARBA" id="ARBA00043149"/>
    </source>
</evidence>
<dbReference type="EC" id="2.7.1.30" evidence="3"/>
<dbReference type="AlphaFoldDB" id="A0A9N9XQR9"/>
<dbReference type="NCBIfam" id="TIGR01311">
    <property type="entry name" value="glycerol_kin"/>
    <property type="match status" value="1"/>
</dbReference>
<dbReference type="PROSITE" id="PS00933">
    <property type="entry name" value="FGGY_KINASES_1"/>
    <property type="match status" value="1"/>
</dbReference>
<name>A0A9N9XQR9_PHYSR</name>
<evidence type="ECO:0000256" key="3">
    <source>
        <dbReference type="ARBA" id="ARBA00012099"/>
    </source>
</evidence>
<dbReference type="InterPro" id="IPR000577">
    <property type="entry name" value="Carb_kinase_FGGY"/>
</dbReference>
<comment type="catalytic activity">
    <reaction evidence="10">
        <text>glycerol + ATP = sn-glycerol 3-phosphate + ADP + H(+)</text>
        <dbReference type="Rhea" id="RHEA:21644"/>
        <dbReference type="ChEBI" id="CHEBI:15378"/>
        <dbReference type="ChEBI" id="CHEBI:17754"/>
        <dbReference type="ChEBI" id="CHEBI:30616"/>
        <dbReference type="ChEBI" id="CHEBI:57597"/>
        <dbReference type="ChEBI" id="CHEBI:456216"/>
        <dbReference type="EC" id="2.7.1.30"/>
    </reaction>
</comment>
<dbReference type="PIRSF" id="PIRSF000538">
    <property type="entry name" value="GlpK"/>
    <property type="match status" value="1"/>
</dbReference>
<dbReference type="Gene3D" id="3.30.420.40">
    <property type="match status" value="2"/>
</dbReference>
<keyword evidence="7" id="KW-0319">Glycerol metabolism</keyword>
<keyword evidence="5" id="KW-0547">Nucleotide-binding</keyword>
<dbReference type="GO" id="GO:0005739">
    <property type="term" value="C:mitochondrion"/>
    <property type="evidence" value="ECO:0007669"/>
    <property type="project" value="TreeGrafter"/>
</dbReference>
<dbReference type="Pfam" id="PF02782">
    <property type="entry name" value="FGGY_C"/>
    <property type="match status" value="1"/>
</dbReference>
<feature type="domain" description="Carbohydrate kinase FGGY C-terminal" evidence="14">
    <location>
        <begin position="271"/>
        <end position="463"/>
    </location>
</feature>
<dbReference type="NCBIfam" id="NF000756">
    <property type="entry name" value="PRK00047.1"/>
    <property type="match status" value="1"/>
</dbReference>
<protein>
    <recommendedName>
        <fullName evidence="11">Probable glycerol kinase</fullName>
        <ecNumber evidence="3">2.7.1.30</ecNumber>
    </recommendedName>
    <alternativeName>
        <fullName evidence="9">ATP:glycerol 3-phosphotransferase</fullName>
    </alternativeName>
</protein>
<proteinExistence type="inferred from homology"/>
<dbReference type="InterPro" id="IPR018484">
    <property type="entry name" value="FGGY_N"/>
</dbReference>